<proteinExistence type="predicted"/>
<feature type="region of interest" description="Disordered" evidence="1">
    <location>
        <begin position="671"/>
        <end position="719"/>
    </location>
</feature>
<dbReference type="InterPro" id="IPR014752">
    <property type="entry name" value="Arrestin-like_C"/>
</dbReference>
<dbReference type="SMART" id="SM01017">
    <property type="entry name" value="Arrestin_C"/>
    <property type="match status" value="1"/>
</dbReference>
<dbReference type="InterPro" id="IPR011022">
    <property type="entry name" value="Arrestin_C-like"/>
</dbReference>
<protein>
    <recommendedName>
        <fullName evidence="2">Arrestin C-terminal-like domain-containing protein</fullName>
    </recommendedName>
</protein>
<sequence>MNGMHPPFHTAHHEQQDHGSYRATPRPVLSAPPSRAHSTASSSSGTGGSSAYSCISECNIGLRSLKGMEGLREAELGDAMVEFDINGDITGVGSRFMAGNRFALDPMTPGGGSIARYRQDISCARPGSVPIPPELSADISLPSHDTLLNIGRSHSRNAAELKALLGNSNARLKPNAVVLPTSNTAGNRKQRRNQAVSLEQAKPRSRVELDIILETDSFVQGGYMRGQIKVRIRKQNRKEAPILLSEGKLRVVGFESIPNEDDTFTFYQCTAPLSTITDASRGLYDAPLESDGFAQAVEGVHVLPFAMELPLDSSFGTAKGVFSLSSGVSVRYVAMVSMKVRDADSGKRSIAHFYRNCEIWPLLDPSSILSIAPRPLQASTAKSFAFLSAHEHKAKLTAQLHRLNWIAGQRCHVKVLVQNETRKVVKSCTLTLVRTTTVFKPKPMLDADARDSLHSDPDACQTSTTHKALVESVLEMGQSGAKGHASAKGWWSGVRPGQDLEFSHHILLPADALSVTRGRLLEVEYSIRVTICAGPLSSDIFVTLPIRIINFISIDPPPTAALLSSNGAYFRSVQSQDSSSSTSSSGRWESLNSDLTSGVMHFQDEPPPPTRTSQSDQSLSLFSEESSTSSSMQSLVPLAQRLPFGHGQLRVANPDLSRTELTRAISEASVYSTGSTSRGSGLGREWQPSESSYDGDRDVTLTRRGTRNGSMALSLESDDPSDMDIVLKSVLGDMKQAVHRHQEQPISSDEDELTGVGTSGRSMESLGTSSFGQRRQQKLAARAPLSQALDDQDDSEEPTPRVTYKYTRRSDSIQIPPNLQPGVIQHDGGFRPPIPPRSTRRPKSAHTSRSHGKSSVRGARGMPQAQLSTSSSSGSNSSLPYTKVPTITVAGRDSDGTPQKNRVRELEERVRRSRK</sequence>
<dbReference type="Gene3D" id="2.60.40.640">
    <property type="match status" value="1"/>
</dbReference>
<feature type="compositionally biased region" description="Low complexity" evidence="1">
    <location>
        <begin position="868"/>
        <end position="878"/>
    </location>
</feature>
<feature type="compositionally biased region" description="Basic and acidic residues" evidence="1">
    <location>
        <begin position="902"/>
        <end position="915"/>
    </location>
</feature>
<dbReference type="Proteomes" id="UP000813824">
    <property type="component" value="Unassembled WGS sequence"/>
</dbReference>
<accession>A0A8K0XS39</accession>
<feature type="region of interest" description="Disordered" evidence="1">
    <location>
        <begin position="598"/>
        <end position="626"/>
    </location>
</feature>
<dbReference type="AlphaFoldDB" id="A0A8K0XS39"/>
<dbReference type="GO" id="GO:0015031">
    <property type="term" value="P:protein transport"/>
    <property type="evidence" value="ECO:0007669"/>
    <property type="project" value="TreeGrafter"/>
</dbReference>
<evidence type="ECO:0000256" key="1">
    <source>
        <dbReference type="SAM" id="MobiDB-lite"/>
    </source>
</evidence>
<feature type="compositionally biased region" description="Low complexity" evidence="1">
    <location>
        <begin position="31"/>
        <end position="50"/>
    </location>
</feature>
<dbReference type="SUPFAM" id="SSF81296">
    <property type="entry name" value="E set domains"/>
    <property type="match status" value="1"/>
</dbReference>
<dbReference type="OrthoDB" id="298939at2759"/>
<keyword evidence="4" id="KW-1185">Reference proteome</keyword>
<dbReference type="PANTHER" id="PTHR11188:SF17">
    <property type="entry name" value="FI21816P1"/>
    <property type="match status" value="1"/>
</dbReference>
<dbReference type="Pfam" id="PF02752">
    <property type="entry name" value="Arrestin_C"/>
    <property type="match status" value="1"/>
</dbReference>
<evidence type="ECO:0000259" key="2">
    <source>
        <dbReference type="SMART" id="SM01017"/>
    </source>
</evidence>
<comment type="caution">
    <text evidence="3">The sequence shown here is derived from an EMBL/GenBank/DDBJ whole genome shotgun (WGS) entry which is preliminary data.</text>
</comment>
<feature type="compositionally biased region" description="Basic and acidic residues" evidence="1">
    <location>
        <begin position="11"/>
        <end position="20"/>
    </location>
</feature>
<feature type="compositionally biased region" description="Basic residues" evidence="1">
    <location>
        <begin position="838"/>
        <end position="854"/>
    </location>
</feature>
<dbReference type="InterPro" id="IPR014756">
    <property type="entry name" value="Ig_E-set"/>
</dbReference>
<feature type="compositionally biased region" description="Polar residues" evidence="1">
    <location>
        <begin position="759"/>
        <end position="774"/>
    </location>
</feature>
<evidence type="ECO:0000313" key="3">
    <source>
        <dbReference type="EMBL" id="KAH8102559.1"/>
    </source>
</evidence>
<feature type="region of interest" description="Disordered" evidence="1">
    <location>
        <begin position="736"/>
        <end position="915"/>
    </location>
</feature>
<dbReference type="EMBL" id="JAEVFJ010000009">
    <property type="protein sequence ID" value="KAH8102559.1"/>
    <property type="molecule type" value="Genomic_DNA"/>
</dbReference>
<feature type="compositionally biased region" description="Low complexity" evidence="1">
    <location>
        <begin position="613"/>
        <end position="626"/>
    </location>
</feature>
<dbReference type="InterPro" id="IPR050357">
    <property type="entry name" value="Arrestin_domain-protein"/>
</dbReference>
<feature type="region of interest" description="Disordered" evidence="1">
    <location>
        <begin position="1"/>
        <end position="50"/>
    </location>
</feature>
<evidence type="ECO:0000313" key="4">
    <source>
        <dbReference type="Proteomes" id="UP000813824"/>
    </source>
</evidence>
<dbReference type="GO" id="GO:0005737">
    <property type="term" value="C:cytoplasm"/>
    <property type="evidence" value="ECO:0007669"/>
    <property type="project" value="TreeGrafter"/>
</dbReference>
<dbReference type="PANTHER" id="PTHR11188">
    <property type="entry name" value="ARRESTIN DOMAIN CONTAINING PROTEIN"/>
    <property type="match status" value="1"/>
</dbReference>
<gene>
    <name evidence="3" type="ORF">BXZ70DRAFT_929051</name>
</gene>
<reference evidence="3" key="1">
    <citation type="journal article" date="2021" name="New Phytol.">
        <title>Evolutionary innovations through gain and loss of genes in the ectomycorrhizal Boletales.</title>
        <authorList>
            <person name="Wu G."/>
            <person name="Miyauchi S."/>
            <person name="Morin E."/>
            <person name="Kuo A."/>
            <person name="Drula E."/>
            <person name="Varga T."/>
            <person name="Kohler A."/>
            <person name="Feng B."/>
            <person name="Cao Y."/>
            <person name="Lipzen A."/>
            <person name="Daum C."/>
            <person name="Hundley H."/>
            <person name="Pangilinan J."/>
            <person name="Johnson J."/>
            <person name="Barry K."/>
            <person name="LaButti K."/>
            <person name="Ng V."/>
            <person name="Ahrendt S."/>
            <person name="Min B."/>
            <person name="Choi I.G."/>
            <person name="Park H."/>
            <person name="Plett J.M."/>
            <person name="Magnuson J."/>
            <person name="Spatafora J.W."/>
            <person name="Nagy L.G."/>
            <person name="Henrissat B."/>
            <person name="Grigoriev I.V."/>
            <person name="Yang Z.L."/>
            <person name="Xu J."/>
            <person name="Martin F.M."/>
        </authorList>
    </citation>
    <scope>NUCLEOTIDE SEQUENCE</scope>
    <source>
        <strain evidence="3">KKN 215</strain>
    </source>
</reference>
<name>A0A8K0XS39_9AGAR</name>
<organism evidence="3 4">
    <name type="scientific">Cristinia sonorae</name>
    <dbReference type="NCBI Taxonomy" id="1940300"/>
    <lineage>
        <taxon>Eukaryota</taxon>
        <taxon>Fungi</taxon>
        <taxon>Dikarya</taxon>
        <taxon>Basidiomycota</taxon>
        <taxon>Agaricomycotina</taxon>
        <taxon>Agaricomycetes</taxon>
        <taxon>Agaricomycetidae</taxon>
        <taxon>Agaricales</taxon>
        <taxon>Pleurotineae</taxon>
        <taxon>Stephanosporaceae</taxon>
        <taxon>Cristinia</taxon>
    </lineage>
</organism>
<feature type="domain" description="Arrestin C-terminal-like" evidence="2">
    <location>
        <begin position="390"/>
        <end position="551"/>
    </location>
</feature>